<feature type="transmembrane region" description="Helical" evidence="9">
    <location>
        <begin position="450"/>
        <end position="469"/>
    </location>
</feature>
<dbReference type="Gene3D" id="3.30.70.3400">
    <property type="match status" value="1"/>
</dbReference>
<feature type="transmembrane region" description="Helical" evidence="9">
    <location>
        <begin position="379"/>
        <end position="401"/>
    </location>
</feature>
<keyword evidence="2 9" id="KW-0813">Transport</keyword>
<dbReference type="GO" id="GO:0006605">
    <property type="term" value="P:protein targeting"/>
    <property type="evidence" value="ECO:0007669"/>
    <property type="project" value="UniProtKB-UniRule"/>
</dbReference>
<dbReference type="PANTHER" id="PTHR30081">
    <property type="entry name" value="PROTEIN-EXPORT MEMBRANE PROTEIN SEC"/>
    <property type="match status" value="1"/>
</dbReference>
<dbReference type="InterPro" id="IPR055344">
    <property type="entry name" value="SecD_SecF_C_bact"/>
</dbReference>
<evidence type="ECO:0000256" key="5">
    <source>
        <dbReference type="ARBA" id="ARBA00022927"/>
    </source>
</evidence>
<evidence type="ECO:0000259" key="10">
    <source>
        <dbReference type="Pfam" id="PF02355"/>
    </source>
</evidence>
<comment type="function">
    <text evidence="9">Part of the Sec protein translocase complex. Interacts with the SecYEG preprotein conducting channel. SecDF uses the proton motive force (PMF) to complete protein translocation after the ATP-dependent function of SecA.</text>
</comment>
<dbReference type="Proteomes" id="UP000199475">
    <property type="component" value="Unassembled WGS sequence"/>
</dbReference>
<dbReference type="InterPro" id="IPR048634">
    <property type="entry name" value="SecD_SecF_C"/>
</dbReference>
<dbReference type="SUPFAM" id="SSF82866">
    <property type="entry name" value="Multidrug efflux transporter AcrB transmembrane domain"/>
    <property type="match status" value="1"/>
</dbReference>
<dbReference type="AlphaFoldDB" id="A0A1G9M9Y4"/>
<evidence type="ECO:0000256" key="7">
    <source>
        <dbReference type="ARBA" id="ARBA00023010"/>
    </source>
</evidence>
<feature type="domain" description="Protein export membrane protein SecD/SecF C-terminal" evidence="10">
    <location>
        <begin position="302"/>
        <end position="477"/>
    </location>
</feature>
<feature type="transmembrane region" description="Helical" evidence="9">
    <location>
        <begin position="422"/>
        <end position="444"/>
    </location>
</feature>
<sequence length="514" mass="54085">MATRSSNRSRPGLVLLALAVLIALMFTLMATARTWAPKLGLDLQGGMTITLTATNPTVDAESLALAVSIIQQRVDGLGVGEASVTTMGDRNIIVSAPNIGRDDLVELVGATAQLEFRPVLQVVGATPPVDEGTADVPPLPRPEGGKGVLLDVDEVLAYQPTQEDYQLLQEYQCDEPPAQAMDQAQVVCDEAGVYKYLLGPVGVQGQSVEDSTAGIPQGELSWAVTLDFDSTGAQRFGALTGALVSKPEPTNMFAIVLDGKVRSAATVQAAIPTGQAQITGQFTPDEAEGLANVLRFGSLPLDFEPSQVESVSPTLGGEQLRVGVIAGLLGLAIVAVYALIYYRGLGLVVLGSLVVAAGMTYASMVLLGSGVGFTLSLPAIAGAIVGIAVTADSFIIYFERIRDEIREGRSLRSSVESGWRKARGTILIADAVSLLSAFVLYVLAVGGVQGFAFALGLTTLIDLAVVFWFTKPMVSLLARTKFFGEGHKLSGLSADHMGVSRQQLLGRRVRRKEA</sequence>
<dbReference type="NCBIfam" id="TIGR00916">
    <property type="entry name" value="2A0604s01"/>
    <property type="match status" value="1"/>
</dbReference>
<feature type="transmembrane region" description="Helical" evidence="9">
    <location>
        <begin position="347"/>
        <end position="367"/>
    </location>
</feature>
<evidence type="ECO:0000313" key="13">
    <source>
        <dbReference type="EMBL" id="SDL71058.1"/>
    </source>
</evidence>
<keyword evidence="7 9" id="KW-0811">Translocation</keyword>
<dbReference type="GO" id="GO:0005886">
    <property type="term" value="C:plasma membrane"/>
    <property type="evidence" value="ECO:0007669"/>
    <property type="project" value="UniProtKB-SubCell"/>
</dbReference>
<accession>A0A1G9M9Y4</accession>
<evidence type="ECO:0000256" key="6">
    <source>
        <dbReference type="ARBA" id="ARBA00022989"/>
    </source>
</evidence>
<protein>
    <recommendedName>
        <fullName evidence="9">Protein translocase subunit SecD</fullName>
    </recommendedName>
</protein>
<dbReference type="Gene3D" id="1.20.1640.10">
    <property type="entry name" value="Multidrug efflux transporter AcrB transmembrane domain"/>
    <property type="match status" value="1"/>
</dbReference>
<keyword evidence="5 9" id="KW-0653">Protein transport</keyword>
<dbReference type="GO" id="GO:0015450">
    <property type="term" value="F:protein-transporting ATPase activity"/>
    <property type="evidence" value="ECO:0007669"/>
    <property type="project" value="InterPro"/>
</dbReference>
<dbReference type="GO" id="GO:0065002">
    <property type="term" value="P:intracellular protein transmembrane transport"/>
    <property type="evidence" value="ECO:0007669"/>
    <property type="project" value="UniProtKB-UniRule"/>
</dbReference>
<dbReference type="Gene3D" id="3.30.1360.200">
    <property type="match status" value="1"/>
</dbReference>
<dbReference type="Pfam" id="PF02355">
    <property type="entry name" value="SecD_SecF_C"/>
    <property type="match status" value="1"/>
</dbReference>
<comment type="similarity">
    <text evidence="9">Belongs to the SecD/SecF family. SecD subfamily.</text>
</comment>
<evidence type="ECO:0000256" key="2">
    <source>
        <dbReference type="ARBA" id="ARBA00022448"/>
    </source>
</evidence>
<name>A0A1G9M9Y4_9ACTN</name>
<evidence type="ECO:0000256" key="3">
    <source>
        <dbReference type="ARBA" id="ARBA00022475"/>
    </source>
</evidence>
<dbReference type="PANTHER" id="PTHR30081:SF1">
    <property type="entry name" value="PROTEIN TRANSLOCASE SUBUNIT SECD"/>
    <property type="match status" value="1"/>
</dbReference>
<keyword evidence="14" id="KW-1185">Reference proteome</keyword>
<keyword evidence="4 9" id="KW-0812">Transmembrane</keyword>
<dbReference type="InterPro" id="IPR022813">
    <property type="entry name" value="SecD/SecF_arch_bac"/>
</dbReference>
<evidence type="ECO:0000256" key="8">
    <source>
        <dbReference type="ARBA" id="ARBA00023136"/>
    </source>
</evidence>
<dbReference type="Pfam" id="PF22599">
    <property type="entry name" value="SecDF_P1_head"/>
    <property type="match status" value="1"/>
</dbReference>
<keyword evidence="6 9" id="KW-1133">Transmembrane helix</keyword>
<dbReference type="InterPro" id="IPR054384">
    <property type="entry name" value="SecDF_P1_head"/>
</dbReference>
<evidence type="ECO:0000256" key="9">
    <source>
        <dbReference type="HAMAP-Rule" id="MF_01463"/>
    </source>
</evidence>
<comment type="caution">
    <text evidence="9">Lacks conserved residue(s) required for the propagation of feature annotation.</text>
</comment>
<dbReference type="Pfam" id="PF21760">
    <property type="entry name" value="SecD_1st"/>
    <property type="match status" value="1"/>
</dbReference>
<dbReference type="STRING" id="686624.SAMN04488242_2496"/>
<dbReference type="InterPro" id="IPR048631">
    <property type="entry name" value="SecD_1st"/>
</dbReference>
<dbReference type="HAMAP" id="MF_01463_B">
    <property type="entry name" value="SecD_B"/>
    <property type="match status" value="1"/>
</dbReference>
<evidence type="ECO:0000259" key="11">
    <source>
        <dbReference type="Pfam" id="PF21760"/>
    </source>
</evidence>
<feature type="domain" description="Protein translocase subunit SecDF P1" evidence="11">
    <location>
        <begin position="66"/>
        <end position="119"/>
    </location>
</feature>
<dbReference type="InterPro" id="IPR005791">
    <property type="entry name" value="SecD"/>
</dbReference>
<comment type="subunit">
    <text evidence="9">Forms a complex with SecF. Part of the essential Sec protein translocation apparatus which comprises SecA, SecYEG and auxiliary proteins SecDF. Other proteins may also be involved.</text>
</comment>
<gene>
    <name evidence="9" type="primary">secD</name>
    <name evidence="13" type="ORF">SAMN04488242_2496</name>
</gene>
<dbReference type="GO" id="GO:0043952">
    <property type="term" value="P:protein transport by the Sec complex"/>
    <property type="evidence" value="ECO:0007669"/>
    <property type="project" value="UniProtKB-UniRule"/>
</dbReference>
<feature type="transmembrane region" description="Helical" evidence="9">
    <location>
        <begin position="320"/>
        <end position="340"/>
    </location>
</feature>
<reference evidence="13 14" key="1">
    <citation type="submission" date="2016-10" db="EMBL/GenBank/DDBJ databases">
        <authorList>
            <person name="de Groot N.N."/>
        </authorList>
    </citation>
    <scope>NUCLEOTIDE SEQUENCE [LARGE SCALE GENOMIC DNA]</scope>
    <source>
        <strain evidence="13 14">CGMCC 1.9159</strain>
    </source>
</reference>
<evidence type="ECO:0000259" key="12">
    <source>
        <dbReference type="Pfam" id="PF22599"/>
    </source>
</evidence>
<dbReference type="NCBIfam" id="TIGR01129">
    <property type="entry name" value="secD"/>
    <property type="match status" value="1"/>
</dbReference>
<evidence type="ECO:0000313" key="14">
    <source>
        <dbReference type="Proteomes" id="UP000199475"/>
    </source>
</evidence>
<evidence type="ECO:0000256" key="4">
    <source>
        <dbReference type="ARBA" id="ARBA00022692"/>
    </source>
</evidence>
<keyword evidence="8 9" id="KW-0472">Membrane</keyword>
<feature type="domain" description="SecDF P1 head subdomain" evidence="12">
    <location>
        <begin position="195"/>
        <end position="300"/>
    </location>
</feature>
<organism evidence="13 14">
    <name type="scientific">Tessaracoccus oleiagri</name>
    <dbReference type="NCBI Taxonomy" id="686624"/>
    <lineage>
        <taxon>Bacteria</taxon>
        <taxon>Bacillati</taxon>
        <taxon>Actinomycetota</taxon>
        <taxon>Actinomycetes</taxon>
        <taxon>Propionibacteriales</taxon>
        <taxon>Propionibacteriaceae</taxon>
        <taxon>Tessaracoccus</taxon>
    </lineage>
</organism>
<keyword evidence="3 9" id="KW-1003">Cell membrane</keyword>
<comment type="subcellular location">
    <subcellularLocation>
        <location evidence="1 9">Cell membrane</location>
        <topology evidence="1 9">Multi-pass membrane protein</topology>
    </subcellularLocation>
</comment>
<evidence type="ECO:0000256" key="1">
    <source>
        <dbReference type="ARBA" id="ARBA00004651"/>
    </source>
</evidence>
<proteinExistence type="inferred from homology"/>
<dbReference type="EMBL" id="FNGP01000005">
    <property type="protein sequence ID" value="SDL71058.1"/>
    <property type="molecule type" value="Genomic_DNA"/>
</dbReference>